<keyword evidence="2" id="KW-1185">Reference proteome</keyword>
<accession>A0A2G1MDK4</accession>
<evidence type="ECO:0000313" key="2">
    <source>
        <dbReference type="Proteomes" id="UP000221860"/>
    </source>
</evidence>
<reference evidence="1 2" key="1">
    <citation type="submission" date="2017-08" db="EMBL/GenBank/DDBJ databases">
        <title>Draft Genome Sequence of Loktanella cinnabarina Strain XM1, Isolated from Coastal Surface Water.</title>
        <authorList>
            <person name="Ma R."/>
            <person name="Wang J."/>
            <person name="Wang Q."/>
            <person name="Ma Z."/>
            <person name="Li J."/>
            <person name="Chen L."/>
        </authorList>
    </citation>
    <scope>NUCLEOTIDE SEQUENCE [LARGE SCALE GENOMIC DNA]</scope>
    <source>
        <strain evidence="1 2">XM1</strain>
    </source>
</reference>
<dbReference type="EMBL" id="NQWH01000025">
    <property type="protein sequence ID" value="PHP26801.1"/>
    <property type="molecule type" value="Genomic_DNA"/>
</dbReference>
<dbReference type="AlphaFoldDB" id="A0A2G1MDK4"/>
<proteinExistence type="predicted"/>
<dbReference type="Proteomes" id="UP000221860">
    <property type="component" value="Unassembled WGS sequence"/>
</dbReference>
<gene>
    <name evidence="1" type="ORF">CJ301_14475</name>
</gene>
<sequence length="66" mass="7468">MTIAAQLGVVSRFRQTSDQLLVGARHKAAEQVRQHGNEPRHAGMPLASAWDMRHETGRRCGIEYRQ</sequence>
<organism evidence="1 2">
    <name type="scientific">Limimaricola cinnabarinus</name>
    <dbReference type="NCBI Taxonomy" id="1125964"/>
    <lineage>
        <taxon>Bacteria</taxon>
        <taxon>Pseudomonadati</taxon>
        <taxon>Pseudomonadota</taxon>
        <taxon>Alphaproteobacteria</taxon>
        <taxon>Rhodobacterales</taxon>
        <taxon>Paracoccaceae</taxon>
        <taxon>Limimaricola</taxon>
    </lineage>
</organism>
<protein>
    <submittedName>
        <fullName evidence="1">Uncharacterized protein</fullName>
    </submittedName>
</protein>
<evidence type="ECO:0000313" key="1">
    <source>
        <dbReference type="EMBL" id="PHP26801.1"/>
    </source>
</evidence>
<comment type="caution">
    <text evidence="1">The sequence shown here is derived from an EMBL/GenBank/DDBJ whole genome shotgun (WGS) entry which is preliminary data.</text>
</comment>
<name>A0A2G1MDK4_9RHOB</name>